<dbReference type="PANTHER" id="PTHR43046">
    <property type="entry name" value="GDP-MANNOSE MANNOSYL HYDROLASE"/>
    <property type="match status" value="1"/>
</dbReference>
<evidence type="ECO:0000256" key="2">
    <source>
        <dbReference type="ARBA" id="ARBA00022801"/>
    </source>
</evidence>
<keyword evidence="2 5" id="KW-0378">Hydrolase</keyword>
<dbReference type="InterPro" id="IPR000086">
    <property type="entry name" value="NUDIX_hydrolase_dom"/>
</dbReference>
<comment type="caution">
    <text evidence="5">The sequence shown here is derived from an EMBL/GenBank/DDBJ whole genome shotgun (WGS) entry which is preliminary data.</text>
</comment>
<feature type="domain" description="Nudix hydrolase" evidence="4">
    <location>
        <begin position="25"/>
        <end position="171"/>
    </location>
</feature>
<dbReference type="GO" id="GO:0016787">
    <property type="term" value="F:hydrolase activity"/>
    <property type="evidence" value="ECO:0007669"/>
    <property type="project" value="UniProtKB-KW"/>
</dbReference>
<dbReference type="SUPFAM" id="SSF55811">
    <property type="entry name" value="Nudix"/>
    <property type="match status" value="1"/>
</dbReference>
<protein>
    <submittedName>
        <fullName evidence="5">NUDIX hydrolase</fullName>
    </submittedName>
</protein>
<evidence type="ECO:0000313" key="6">
    <source>
        <dbReference type="Proteomes" id="UP000607197"/>
    </source>
</evidence>
<dbReference type="InterPro" id="IPR015797">
    <property type="entry name" value="NUDIX_hydrolase-like_dom_sf"/>
</dbReference>
<dbReference type="RefSeq" id="WP_188978582.1">
    <property type="nucleotide sequence ID" value="NZ_BMPG01000002.1"/>
</dbReference>
<evidence type="ECO:0000313" key="5">
    <source>
        <dbReference type="EMBL" id="GGL62267.1"/>
    </source>
</evidence>
<organism evidence="5 6">
    <name type="scientific">Halocalculus aciditolerans</name>
    <dbReference type="NCBI Taxonomy" id="1383812"/>
    <lineage>
        <taxon>Archaea</taxon>
        <taxon>Methanobacteriati</taxon>
        <taxon>Methanobacteriota</taxon>
        <taxon>Stenosarchaea group</taxon>
        <taxon>Halobacteria</taxon>
        <taxon>Halobacteriales</taxon>
        <taxon>Halobacteriaceae</taxon>
        <taxon>Halocalculus</taxon>
    </lineage>
</organism>
<dbReference type="AlphaFoldDB" id="A0A830FJQ9"/>
<feature type="region of interest" description="Disordered" evidence="3">
    <location>
        <begin position="150"/>
        <end position="171"/>
    </location>
</feature>
<dbReference type="EMBL" id="BMPG01000002">
    <property type="protein sequence ID" value="GGL62267.1"/>
    <property type="molecule type" value="Genomic_DNA"/>
</dbReference>
<gene>
    <name evidence="5" type="ORF">GCM10009039_20450</name>
</gene>
<dbReference type="OrthoDB" id="313151at2157"/>
<keyword evidence="6" id="KW-1185">Reference proteome</keyword>
<reference evidence="5" key="2">
    <citation type="submission" date="2020-09" db="EMBL/GenBank/DDBJ databases">
        <authorList>
            <person name="Sun Q."/>
            <person name="Ohkuma M."/>
        </authorList>
    </citation>
    <scope>NUCLEOTIDE SEQUENCE</scope>
    <source>
        <strain evidence="5">JCM 19596</strain>
    </source>
</reference>
<dbReference type="Pfam" id="PF00293">
    <property type="entry name" value="NUDIX"/>
    <property type="match status" value="1"/>
</dbReference>
<dbReference type="Proteomes" id="UP000607197">
    <property type="component" value="Unassembled WGS sequence"/>
</dbReference>
<evidence type="ECO:0000256" key="3">
    <source>
        <dbReference type="SAM" id="MobiDB-lite"/>
    </source>
</evidence>
<dbReference type="PROSITE" id="PS51462">
    <property type="entry name" value="NUDIX"/>
    <property type="match status" value="1"/>
</dbReference>
<comment type="cofactor">
    <cofactor evidence="1">
        <name>Mg(2+)</name>
        <dbReference type="ChEBI" id="CHEBI:18420"/>
    </cofactor>
</comment>
<dbReference type="PANTHER" id="PTHR43046:SF14">
    <property type="entry name" value="MUTT_NUDIX FAMILY PROTEIN"/>
    <property type="match status" value="1"/>
</dbReference>
<name>A0A830FJQ9_9EURY</name>
<evidence type="ECO:0000259" key="4">
    <source>
        <dbReference type="PROSITE" id="PS51462"/>
    </source>
</evidence>
<proteinExistence type="predicted"/>
<dbReference type="Gene3D" id="3.90.79.10">
    <property type="entry name" value="Nucleoside Triphosphate Pyrophosphohydrolase"/>
    <property type="match status" value="1"/>
</dbReference>
<sequence length="171" mass="18921">MDIPPEAERHVVRLQEEYGDFTVEVEHITVSSVAFRDCMRAFERGQLGGSRVLVEHDGEHLLVREEIDSAWDIPGGSRDSNEAFEETARKAVKHATGITPNLVGVFGALVYVFEDDDGDRVGGVWALWDATADDPTLELNPEAISEARWFDDPPDDLAPHIAGRLGGHDEE</sequence>
<reference evidence="5" key="1">
    <citation type="journal article" date="2014" name="Int. J. Syst. Evol. Microbiol.">
        <title>Complete genome sequence of Corynebacterium casei LMG S-19264T (=DSM 44701T), isolated from a smear-ripened cheese.</title>
        <authorList>
            <consortium name="US DOE Joint Genome Institute (JGI-PGF)"/>
            <person name="Walter F."/>
            <person name="Albersmeier A."/>
            <person name="Kalinowski J."/>
            <person name="Ruckert C."/>
        </authorList>
    </citation>
    <scope>NUCLEOTIDE SEQUENCE</scope>
    <source>
        <strain evidence="5">JCM 19596</strain>
    </source>
</reference>
<accession>A0A830FJQ9</accession>
<evidence type="ECO:0000256" key="1">
    <source>
        <dbReference type="ARBA" id="ARBA00001946"/>
    </source>
</evidence>